<reference evidence="1" key="1">
    <citation type="submission" date="2025-05" db="UniProtKB">
        <authorList>
            <consortium name="RefSeq"/>
        </authorList>
    </citation>
    <scope>NUCLEOTIDE SEQUENCE [LARGE SCALE GENOMIC DNA]</scope>
</reference>
<dbReference type="RefSeq" id="XP_065645484.1">
    <property type="nucleotide sequence ID" value="XM_065789412.1"/>
</dbReference>
<name>A0ABM4B9D1_HYDVU</name>
<evidence type="ECO:0000313" key="2">
    <source>
        <dbReference type="RefSeq" id="XP_065645484.1"/>
    </source>
</evidence>
<keyword evidence="1" id="KW-1185">Reference proteome</keyword>
<sequence length="116" mass="13321">MVRQTDSKIESLVLRLRKKEKWSIGQIAAHVKMSKGGIHKIIHREKSKKIVKKGGRPRITDKRTDRKIVQKSLENPHLTAPEIRLQTGMEDVSTRTIQRRLNEGGLYGQTCKETIP</sequence>
<accession>A0ABM4B9D1</accession>
<reference evidence="2" key="2">
    <citation type="submission" date="2025-08" db="UniProtKB">
        <authorList>
            <consortium name="RefSeq"/>
        </authorList>
    </citation>
    <scope>IDENTIFICATION</scope>
</reference>
<dbReference type="Proteomes" id="UP001652625">
    <property type="component" value="Chromosome 02"/>
</dbReference>
<gene>
    <name evidence="2" type="primary">LOC136075961</name>
</gene>
<evidence type="ECO:0000313" key="1">
    <source>
        <dbReference type="Proteomes" id="UP001652625"/>
    </source>
</evidence>
<protein>
    <submittedName>
        <fullName evidence="2">Uncharacterized protein LOC136075961</fullName>
    </submittedName>
</protein>
<organism evidence="1 2">
    <name type="scientific">Hydra vulgaris</name>
    <name type="common">Hydra</name>
    <name type="synonym">Hydra attenuata</name>
    <dbReference type="NCBI Taxonomy" id="6087"/>
    <lineage>
        <taxon>Eukaryota</taxon>
        <taxon>Metazoa</taxon>
        <taxon>Cnidaria</taxon>
        <taxon>Hydrozoa</taxon>
        <taxon>Hydroidolina</taxon>
        <taxon>Anthoathecata</taxon>
        <taxon>Aplanulata</taxon>
        <taxon>Hydridae</taxon>
        <taxon>Hydra</taxon>
    </lineage>
</organism>
<dbReference type="SUPFAM" id="SSF46689">
    <property type="entry name" value="Homeodomain-like"/>
    <property type="match status" value="1"/>
</dbReference>
<dbReference type="InterPro" id="IPR009057">
    <property type="entry name" value="Homeodomain-like_sf"/>
</dbReference>
<dbReference type="GeneID" id="136075961"/>
<proteinExistence type="predicted"/>